<name>A0AAD7SS86_9TELE</name>
<dbReference type="AlphaFoldDB" id="A0AAD7SS86"/>
<protein>
    <submittedName>
        <fullName evidence="1">Uncharacterized protein</fullName>
    </submittedName>
</protein>
<evidence type="ECO:0000313" key="1">
    <source>
        <dbReference type="EMBL" id="KAJ8407242.1"/>
    </source>
</evidence>
<dbReference type="Proteomes" id="UP001221898">
    <property type="component" value="Unassembled WGS sequence"/>
</dbReference>
<dbReference type="EMBL" id="JAINUG010000039">
    <property type="protein sequence ID" value="KAJ8407242.1"/>
    <property type="molecule type" value="Genomic_DNA"/>
</dbReference>
<accession>A0AAD7SS86</accession>
<comment type="caution">
    <text evidence="1">The sequence shown here is derived from an EMBL/GenBank/DDBJ whole genome shotgun (WGS) entry which is preliminary data.</text>
</comment>
<evidence type="ECO:0000313" key="2">
    <source>
        <dbReference type="Proteomes" id="UP001221898"/>
    </source>
</evidence>
<proteinExistence type="predicted"/>
<organism evidence="1 2">
    <name type="scientific">Aldrovandia affinis</name>
    <dbReference type="NCBI Taxonomy" id="143900"/>
    <lineage>
        <taxon>Eukaryota</taxon>
        <taxon>Metazoa</taxon>
        <taxon>Chordata</taxon>
        <taxon>Craniata</taxon>
        <taxon>Vertebrata</taxon>
        <taxon>Euteleostomi</taxon>
        <taxon>Actinopterygii</taxon>
        <taxon>Neopterygii</taxon>
        <taxon>Teleostei</taxon>
        <taxon>Notacanthiformes</taxon>
        <taxon>Halosauridae</taxon>
        <taxon>Aldrovandia</taxon>
    </lineage>
</organism>
<sequence>MVFLNDRWERSSVEKLTVSVTRSAVCKVLESTGGFHTLRLYLRLHCQHGTLKSRSAKHTTTVPNSFSPSCLHWAHQDRGPTLDIGSVDGRSP</sequence>
<gene>
    <name evidence="1" type="ORF">AAFF_G00278160</name>
</gene>
<keyword evidence="2" id="KW-1185">Reference proteome</keyword>
<reference evidence="1" key="1">
    <citation type="journal article" date="2023" name="Science">
        <title>Genome structures resolve the early diversification of teleost fishes.</title>
        <authorList>
            <person name="Parey E."/>
            <person name="Louis A."/>
            <person name="Montfort J."/>
            <person name="Bouchez O."/>
            <person name="Roques C."/>
            <person name="Iampietro C."/>
            <person name="Lluch J."/>
            <person name="Castinel A."/>
            <person name="Donnadieu C."/>
            <person name="Desvignes T."/>
            <person name="Floi Bucao C."/>
            <person name="Jouanno E."/>
            <person name="Wen M."/>
            <person name="Mejri S."/>
            <person name="Dirks R."/>
            <person name="Jansen H."/>
            <person name="Henkel C."/>
            <person name="Chen W.J."/>
            <person name="Zahm M."/>
            <person name="Cabau C."/>
            <person name="Klopp C."/>
            <person name="Thompson A.W."/>
            <person name="Robinson-Rechavi M."/>
            <person name="Braasch I."/>
            <person name="Lecointre G."/>
            <person name="Bobe J."/>
            <person name="Postlethwait J.H."/>
            <person name="Berthelot C."/>
            <person name="Roest Crollius H."/>
            <person name="Guiguen Y."/>
        </authorList>
    </citation>
    <scope>NUCLEOTIDE SEQUENCE</scope>
    <source>
        <strain evidence="1">NC1722</strain>
    </source>
</reference>